<protein>
    <submittedName>
        <fullName evidence="1">Uncharacterized protein</fullName>
    </submittedName>
</protein>
<evidence type="ECO:0000313" key="1">
    <source>
        <dbReference type="EMBL" id="SUI71715.1"/>
    </source>
</evidence>
<sequence length="82" mass="8892">MSGNPFYDAANAVIAQYDKRIQYMKPERAVGESANAVINLGRIADAARYAGHPAASIVIENAAKYWQCYGKKPAPFSEDTPA</sequence>
<dbReference type="RefSeq" id="WP_033640688.1">
    <property type="nucleotide sequence ID" value="NZ_CAMIQS010000002.1"/>
</dbReference>
<proteinExistence type="predicted"/>
<accession>A0A380A204</accession>
<gene>
    <name evidence="1" type="ORF">NCTC10211_04532</name>
</gene>
<evidence type="ECO:0000313" key="2">
    <source>
        <dbReference type="Proteomes" id="UP000254765"/>
    </source>
</evidence>
<name>A0A380A204_SERMA</name>
<reference evidence="1 2" key="1">
    <citation type="submission" date="2018-06" db="EMBL/GenBank/DDBJ databases">
        <authorList>
            <consortium name="Pathogen Informatics"/>
            <person name="Doyle S."/>
        </authorList>
    </citation>
    <scope>NUCLEOTIDE SEQUENCE [LARGE SCALE GENOMIC DNA]</scope>
    <source>
        <strain evidence="1 2">NCTC10211</strain>
    </source>
</reference>
<dbReference type="Proteomes" id="UP000254765">
    <property type="component" value="Unassembled WGS sequence"/>
</dbReference>
<dbReference type="EMBL" id="UGYK01000002">
    <property type="protein sequence ID" value="SUI71715.1"/>
    <property type="molecule type" value="Genomic_DNA"/>
</dbReference>
<dbReference type="AlphaFoldDB" id="A0A380A204"/>
<organism evidence="1 2">
    <name type="scientific">Serratia marcescens</name>
    <dbReference type="NCBI Taxonomy" id="615"/>
    <lineage>
        <taxon>Bacteria</taxon>
        <taxon>Pseudomonadati</taxon>
        <taxon>Pseudomonadota</taxon>
        <taxon>Gammaproteobacteria</taxon>
        <taxon>Enterobacterales</taxon>
        <taxon>Yersiniaceae</taxon>
        <taxon>Serratia</taxon>
    </lineage>
</organism>